<feature type="compositionally biased region" description="Polar residues" evidence="1">
    <location>
        <begin position="152"/>
        <end position="180"/>
    </location>
</feature>
<evidence type="ECO:0000313" key="4">
    <source>
        <dbReference type="Proteomes" id="UP000318582"/>
    </source>
</evidence>
<keyword evidence="4" id="KW-1185">Reference proteome</keyword>
<evidence type="ECO:0000256" key="1">
    <source>
        <dbReference type="SAM" id="MobiDB-lite"/>
    </source>
</evidence>
<feature type="region of interest" description="Disordered" evidence="1">
    <location>
        <begin position="146"/>
        <end position="197"/>
    </location>
</feature>
<dbReference type="AlphaFoldDB" id="A0A507EGC9"/>
<feature type="domain" description="FHA" evidence="2">
    <location>
        <begin position="1"/>
        <end position="26"/>
    </location>
</feature>
<dbReference type="SUPFAM" id="SSF49879">
    <property type="entry name" value="SMAD/FHA domain"/>
    <property type="match status" value="1"/>
</dbReference>
<proteinExistence type="predicted"/>
<dbReference type="Pfam" id="PF00498">
    <property type="entry name" value="FHA"/>
    <property type="match status" value="1"/>
</dbReference>
<dbReference type="EMBL" id="QEAQ01000001">
    <property type="protein sequence ID" value="TPX62842.1"/>
    <property type="molecule type" value="Genomic_DNA"/>
</dbReference>
<dbReference type="STRING" id="109895.A0A507EGC9"/>
<dbReference type="Gene3D" id="2.60.200.20">
    <property type="match status" value="1"/>
</dbReference>
<protein>
    <recommendedName>
        <fullName evidence="2">FHA domain-containing protein</fullName>
    </recommendedName>
</protein>
<gene>
    <name evidence="3" type="ORF">PhCBS80983_g00081</name>
</gene>
<comment type="caution">
    <text evidence="3">The sequence shown here is derived from an EMBL/GenBank/DDBJ whole genome shotgun (WGS) entry which is preliminary data.</text>
</comment>
<accession>A0A507EGC9</accession>
<name>A0A507EGC9_9FUNG</name>
<sequence>MTYSDGKLWVQDTKSSSGTFLNGKRMSPQGQESARLEVHDGDTIRLGEDCEVNGVIHQSVVLKVIFGKAGFRDRLGSHDSSLDLSRYENSENMNDQYVDFSMDPQVQASVDAEFNLIWSSLTQGLDHPLKRLRDFSRAKAAGHTNAIMPRTSVGSSHVLNSYNPRTSHPGSRRPSMSRSDTAIPENEPVTTFDSRSRTTSFTSLSSVGTAHAPLVVTVSQLGHRSISPTLMTALPPDQLPWASPPLASEDM</sequence>
<dbReference type="Proteomes" id="UP000318582">
    <property type="component" value="Unassembled WGS sequence"/>
</dbReference>
<dbReference type="PROSITE" id="PS50006">
    <property type="entry name" value="FHA_DOMAIN"/>
    <property type="match status" value="1"/>
</dbReference>
<feature type="region of interest" description="Disordered" evidence="1">
    <location>
        <begin position="229"/>
        <end position="251"/>
    </location>
</feature>
<reference evidence="3 4" key="1">
    <citation type="journal article" date="2019" name="Sci. Rep.">
        <title>Comparative genomics of chytrid fungi reveal insights into the obligate biotrophic and pathogenic lifestyle of Synchytrium endobioticum.</title>
        <authorList>
            <person name="van de Vossenberg B.T.L.H."/>
            <person name="Warris S."/>
            <person name="Nguyen H.D.T."/>
            <person name="van Gent-Pelzer M.P.E."/>
            <person name="Joly D.L."/>
            <person name="van de Geest H.C."/>
            <person name="Bonants P.J.M."/>
            <person name="Smith D.S."/>
            <person name="Levesque C.A."/>
            <person name="van der Lee T.A.J."/>
        </authorList>
    </citation>
    <scope>NUCLEOTIDE SEQUENCE [LARGE SCALE GENOMIC DNA]</scope>
    <source>
        <strain evidence="3 4">CBS 809.83</strain>
    </source>
</reference>
<evidence type="ECO:0000259" key="2">
    <source>
        <dbReference type="PROSITE" id="PS50006"/>
    </source>
</evidence>
<dbReference type="InterPro" id="IPR008984">
    <property type="entry name" value="SMAD_FHA_dom_sf"/>
</dbReference>
<evidence type="ECO:0000313" key="3">
    <source>
        <dbReference type="EMBL" id="TPX62842.1"/>
    </source>
</evidence>
<dbReference type="InterPro" id="IPR000253">
    <property type="entry name" value="FHA_dom"/>
</dbReference>
<organism evidence="3 4">
    <name type="scientific">Powellomyces hirtus</name>
    <dbReference type="NCBI Taxonomy" id="109895"/>
    <lineage>
        <taxon>Eukaryota</taxon>
        <taxon>Fungi</taxon>
        <taxon>Fungi incertae sedis</taxon>
        <taxon>Chytridiomycota</taxon>
        <taxon>Chytridiomycota incertae sedis</taxon>
        <taxon>Chytridiomycetes</taxon>
        <taxon>Spizellomycetales</taxon>
        <taxon>Powellomycetaceae</taxon>
        <taxon>Powellomyces</taxon>
    </lineage>
</organism>